<organism evidence="2 3">
    <name type="scientific">Streptomyces amakusaensis</name>
    <dbReference type="NCBI Taxonomy" id="67271"/>
    <lineage>
        <taxon>Bacteria</taxon>
        <taxon>Bacillati</taxon>
        <taxon>Actinomycetota</taxon>
        <taxon>Actinomycetes</taxon>
        <taxon>Kitasatosporales</taxon>
        <taxon>Streptomycetaceae</taxon>
        <taxon>Streptomyces</taxon>
    </lineage>
</organism>
<dbReference type="EMBL" id="JBHSKP010000036">
    <property type="protein sequence ID" value="MFC5156530.1"/>
    <property type="molecule type" value="Genomic_DNA"/>
</dbReference>
<feature type="domain" description="DUF6895" evidence="1">
    <location>
        <begin position="21"/>
        <end position="299"/>
    </location>
</feature>
<dbReference type="Pfam" id="PF21836">
    <property type="entry name" value="DUF6895"/>
    <property type="match status" value="1"/>
</dbReference>
<evidence type="ECO:0000259" key="1">
    <source>
        <dbReference type="Pfam" id="PF21836"/>
    </source>
</evidence>
<name>A0ABW0AVN7_9ACTN</name>
<dbReference type="Proteomes" id="UP001596160">
    <property type="component" value="Unassembled WGS sequence"/>
</dbReference>
<evidence type="ECO:0000313" key="2">
    <source>
        <dbReference type="EMBL" id="MFC5156530.1"/>
    </source>
</evidence>
<keyword evidence="3" id="KW-1185">Reference proteome</keyword>
<sequence length="312" mass="34944">MSTSTSGAPASSRRIAHQVVTRALDWLHTHSDRGAMPPESEAALADPDGFYKPLGELALAASLVLREGMASASEQRAARDLLDFGWTQLGSGDLLYERQMRFPMMTDPLEMYTHFARAGYRHERLHTLVAHLGGLATHRGSEMMPNRRMAVANAARVAEVERETDWPKLIDATWLGHTPEPWMIDWMTAYCMTHTVFHATDWGANPEGLPVRVREYLAHWLPAWMDIWAEIHEWDLLAELIIVDASLPRPQCDPEIWERLAAAQHPDGLVPRDGNPIDEDPDQAYLDNRHTTIVAAIAGTLALSRHGDTVVL</sequence>
<proteinExistence type="predicted"/>
<dbReference type="RefSeq" id="WP_344479299.1">
    <property type="nucleotide sequence ID" value="NZ_BAAASB010000012.1"/>
</dbReference>
<comment type="caution">
    <text evidence="2">The sequence shown here is derived from an EMBL/GenBank/DDBJ whole genome shotgun (WGS) entry which is preliminary data.</text>
</comment>
<protein>
    <submittedName>
        <fullName evidence="2">DUF6895 family protein</fullName>
    </submittedName>
</protein>
<evidence type="ECO:0000313" key="3">
    <source>
        <dbReference type="Proteomes" id="UP001596160"/>
    </source>
</evidence>
<gene>
    <name evidence="2" type="ORF">ACFPRH_32935</name>
</gene>
<accession>A0ABW0AVN7</accession>
<dbReference type="InterPro" id="IPR054190">
    <property type="entry name" value="DUF6895"/>
</dbReference>
<reference evidence="3" key="1">
    <citation type="journal article" date="2019" name="Int. J. Syst. Evol. Microbiol.">
        <title>The Global Catalogue of Microorganisms (GCM) 10K type strain sequencing project: providing services to taxonomists for standard genome sequencing and annotation.</title>
        <authorList>
            <consortium name="The Broad Institute Genomics Platform"/>
            <consortium name="The Broad Institute Genome Sequencing Center for Infectious Disease"/>
            <person name="Wu L."/>
            <person name="Ma J."/>
        </authorList>
    </citation>
    <scope>NUCLEOTIDE SEQUENCE [LARGE SCALE GENOMIC DNA]</scope>
    <source>
        <strain evidence="3">PCU 266</strain>
    </source>
</reference>